<dbReference type="PROSITE" id="PS00194">
    <property type="entry name" value="THIOREDOXIN_1"/>
    <property type="match status" value="1"/>
</dbReference>
<evidence type="ECO:0000259" key="4">
    <source>
        <dbReference type="Pfam" id="PF13462"/>
    </source>
</evidence>
<dbReference type="InterPro" id="IPR012336">
    <property type="entry name" value="Thioredoxin-like_fold"/>
</dbReference>
<comment type="caution">
    <text evidence="5">The sequence shown here is derived from an EMBL/GenBank/DDBJ whole genome shotgun (WGS) entry which is preliminary data.</text>
</comment>
<dbReference type="InterPro" id="IPR023205">
    <property type="entry name" value="DsbA/DsbL"/>
</dbReference>
<dbReference type="SUPFAM" id="SSF52833">
    <property type="entry name" value="Thioredoxin-like"/>
    <property type="match status" value="1"/>
</dbReference>
<evidence type="ECO:0000256" key="1">
    <source>
        <dbReference type="ARBA" id="ARBA00022729"/>
    </source>
</evidence>
<dbReference type="PANTHER" id="PTHR35891">
    <property type="entry name" value="THIOL:DISULFIDE INTERCHANGE PROTEIN DSBA"/>
    <property type="match status" value="1"/>
</dbReference>
<keyword evidence="1 3" id="KW-0732">Signal</keyword>
<keyword evidence="2" id="KW-0676">Redox-active center</keyword>
<dbReference type="InterPro" id="IPR050824">
    <property type="entry name" value="Thiol_disulfide_DsbA"/>
</dbReference>
<dbReference type="Proteomes" id="UP000249746">
    <property type="component" value="Unassembled WGS sequence"/>
</dbReference>
<evidence type="ECO:0000313" key="6">
    <source>
        <dbReference type="Proteomes" id="UP000249746"/>
    </source>
</evidence>
<dbReference type="PANTHER" id="PTHR35891:SF3">
    <property type="entry name" value="THIOL:DISULFIDE INTERCHANGE PROTEIN DSBL"/>
    <property type="match status" value="1"/>
</dbReference>
<dbReference type="InterPro" id="IPR017937">
    <property type="entry name" value="Thioredoxin_CS"/>
</dbReference>
<dbReference type="PIRSF" id="PIRSF001488">
    <property type="entry name" value="Tdi_protein"/>
    <property type="match status" value="1"/>
</dbReference>
<dbReference type="OrthoDB" id="9151934at2"/>
<proteinExistence type="predicted"/>
<feature type="domain" description="Thioredoxin-like fold" evidence="4">
    <location>
        <begin position="40"/>
        <end position="205"/>
    </location>
</feature>
<feature type="signal peptide" evidence="3">
    <location>
        <begin position="1"/>
        <end position="19"/>
    </location>
</feature>
<organism evidence="5 6">
    <name type="scientific">Helicobacter valdiviensis</name>
    <dbReference type="NCBI Taxonomy" id="1458358"/>
    <lineage>
        <taxon>Bacteria</taxon>
        <taxon>Pseudomonadati</taxon>
        <taxon>Campylobacterota</taxon>
        <taxon>Epsilonproteobacteria</taxon>
        <taxon>Campylobacterales</taxon>
        <taxon>Helicobacteraceae</taxon>
        <taxon>Helicobacter</taxon>
    </lineage>
</organism>
<dbReference type="EMBL" id="NBIU01000041">
    <property type="protein sequence ID" value="PZT47344.1"/>
    <property type="molecule type" value="Genomic_DNA"/>
</dbReference>
<dbReference type="AlphaFoldDB" id="A0A2W6MRZ8"/>
<reference evidence="5 6" key="1">
    <citation type="submission" date="2017-03" db="EMBL/GenBank/DDBJ databases">
        <title>Genomic and clinical evidence uncovers the enterohepatic species Helicobacter valdiviensis as a potential human intestinal pathogen.</title>
        <authorList>
            <person name="Fresia P."/>
            <person name="Jara R."/>
            <person name="Sierra R."/>
            <person name="Ferres I."/>
            <person name="Greif G."/>
            <person name="Iraola G."/>
            <person name="Collado L."/>
        </authorList>
    </citation>
    <scope>NUCLEOTIDE SEQUENCE [LARGE SCALE GENOMIC DNA]</scope>
    <source>
        <strain evidence="5 6">WBE14</strain>
    </source>
</reference>
<dbReference type="Gene3D" id="3.40.30.10">
    <property type="entry name" value="Glutaredoxin"/>
    <property type="match status" value="1"/>
</dbReference>
<protein>
    <submittedName>
        <fullName evidence="5">Disulfide bond formation protein DsbA</fullName>
    </submittedName>
</protein>
<feature type="chain" id="PRO_5016098832" evidence="3">
    <location>
        <begin position="20"/>
        <end position="215"/>
    </location>
</feature>
<evidence type="ECO:0000313" key="5">
    <source>
        <dbReference type="EMBL" id="PZT47344.1"/>
    </source>
</evidence>
<dbReference type="RefSeq" id="WP_111230574.1">
    <property type="nucleotide sequence ID" value="NZ_NBIU01000041.1"/>
</dbReference>
<dbReference type="InterPro" id="IPR036249">
    <property type="entry name" value="Thioredoxin-like_sf"/>
</dbReference>
<keyword evidence="6" id="KW-1185">Reference proteome</keyword>
<evidence type="ECO:0000256" key="3">
    <source>
        <dbReference type="SAM" id="SignalP"/>
    </source>
</evidence>
<dbReference type="Pfam" id="PF13462">
    <property type="entry name" value="Thioredoxin_4"/>
    <property type="match status" value="1"/>
</dbReference>
<name>A0A2W6MRZ8_9HELI</name>
<evidence type="ECO:0000256" key="2">
    <source>
        <dbReference type="ARBA" id="ARBA00023284"/>
    </source>
</evidence>
<gene>
    <name evidence="5" type="ORF">B6S12_09570</name>
</gene>
<sequence>MKFFKVLFLGFLFLGSVFANDLKEGEDYIVLSKPIKNMENSVIELFNIGCPHCAYYHKEVLPLLLELLPENVEFYPAHMKTNVRFHTQISEFLAVALIKDKKEGKDIKSKNTSYKMLLDNYFAIFHGKSSQKINNEEDLTKLSLEILKLEAKEYKTLLKSKEVKELLEFWDSLLEYASIQGVPSFIVKGKYMIKAQNIEGVEDLIYKIDVLKEQK</sequence>
<accession>A0A2W6MRZ8</accession>